<reference evidence="1" key="1">
    <citation type="submission" date="2022-07" db="EMBL/GenBank/DDBJ databases">
        <title>Enhanced cultured diversity of the mouse gut microbiota enables custom-made synthetic communities.</title>
        <authorList>
            <person name="Afrizal A."/>
        </authorList>
    </citation>
    <scope>NUCLEOTIDE SEQUENCE</scope>
    <source>
        <strain evidence="1">DSM 29186</strain>
    </source>
</reference>
<dbReference type="RefSeq" id="WP_242842673.1">
    <property type="nucleotide sequence ID" value="NZ_JANKBY010000461.1"/>
</dbReference>
<name>A0A9X2MEN9_9FIRM</name>
<gene>
    <name evidence="1" type="ORF">NSA58_19285</name>
</gene>
<dbReference type="EMBL" id="JANKBY010000461">
    <property type="protein sequence ID" value="MCR1824929.1"/>
    <property type="molecule type" value="Genomic_DNA"/>
</dbReference>
<sequence length="55" mass="6348">MGRKYLIALDAGHVMETTGKRTPPLPKDLYMDGKLVRKNVKLLKRMSLMRLYVSI</sequence>
<evidence type="ECO:0000313" key="1">
    <source>
        <dbReference type="EMBL" id="MCR1824929.1"/>
    </source>
</evidence>
<keyword evidence="2" id="KW-1185">Reference proteome</keyword>
<accession>A0A9X2MEN9</accession>
<evidence type="ECO:0000313" key="2">
    <source>
        <dbReference type="Proteomes" id="UP001140817"/>
    </source>
</evidence>
<dbReference type="Proteomes" id="UP001140817">
    <property type="component" value="Unassembled WGS sequence"/>
</dbReference>
<comment type="caution">
    <text evidence="1">The sequence shown here is derived from an EMBL/GenBank/DDBJ whole genome shotgun (WGS) entry which is preliminary data.</text>
</comment>
<protein>
    <submittedName>
        <fullName evidence="1">Uncharacterized protein</fullName>
    </submittedName>
</protein>
<proteinExistence type="predicted"/>
<organism evidence="1 2">
    <name type="scientific">Terrisporobacter muris</name>
    <dbReference type="NCBI Taxonomy" id="2963284"/>
    <lineage>
        <taxon>Bacteria</taxon>
        <taxon>Bacillati</taxon>
        <taxon>Bacillota</taxon>
        <taxon>Clostridia</taxon>
        <taxon>Peptostreptococcales</taxon>
        <taxon>Peptostreptococcaceae</taxon>
        <taxon>Terrisporobacter</taxon>
    </lineage>
</organism>
<dbReference type="AlphaFoldDB" id="A0A9X2MEN9"/>